<dbReference type="GO" id="GO:0006865">
    <property type="term" value="P:amino acid transport"/>
    <property type="evidence" value="ECO:0007669"/>
    <property type="project" value="UniProtKB-KW"/>
</dbReference>
<comment type="caution">
    <text evidence="10">The sequence shown here is derived from an EMBL/GenBank/DDBJ whole genome shotgun (WGS) entry which is preliminary data.</text>
</comment>
<feature type="region of interest" description="Disordered" evidence="8">
    <location>
        <begin position="398"/>
        <end position="443"/>
    </location>
</feature>
<organism evidence="10 11">
    <name type="scientific">Besnoitia besnoiti</name>
    <name type="common">Apicomplexan protozoan</name>
    <dbReference type="NCBI Taxonomy" id="94643"/>
    <lineage>
        <taxon>Eukaryota</taxon>
        <taxon>Sar</taxon>
        <taxon>Alveolata</taxon>
        <taxon>Apicomplexa</taxon>
        <taxon>Conoidasida</taxon>
        <taxon>Coccidia</taxon>
        <taxon>Eucoccidiorida</taxon>
        <taxon>Eimeriorina</taxon>
        <taxon>Sarcocystidae</taxon>
        <taxon>Besnoitia</taxon>
    </lineage>
</organism>
<evidence type="ECO:0000313" key="11">
    <source>
        <dbReference type="Proteomes" id="UP000224006"/>
    </source>
</evidence>
<accession>A0A2A9MK28</accession>
<dbReference type="InterPro" id="IPR036259">
    <property type="entry name" value="MFS_trans_sf"/>
</dbReference>
<feature type="compositionally biased region" description="Polar residues" evidence="8">
    <location>
        <begin position="418"/>
        <end position="427"/>
    </location>
</feature>
<feature type="transmembrane region" description="Helical" evidence="9">
    <location>
        <begin position="309"/>
        <end position="330"/>
    </location>
</feature>
<sequence>MGVPLPSSFFRCDGPESHVTAEASAESRAADHGSSLTRGETLEDVQGVKSKDGTQFRRFFENPTEFRGDSSAEMRLPYAGDDMEAREQERESIPRCEAMTRADCVLHIESLSRGEAQAQRIREGSEGTRGIGDGHDGKISSLSCFSEPPLTVSPAPAAGSGESRSLAFVGALKAHGTAVFFTFTRWHLLVLLCLYSVLVGPVYLNWAPFRQMLFDHGVYRWLCNPAESDASQISYIDPQSYTCAQQRLHVGHLFTLCTVADYGMSFFGGFVMDFAGPKVASLSGTLMMVLGWLLLAFSSEAFQAFEVGVVFFGLGIDMAFYGTLPIGSLFPGHGNTVRALLVAMRSVSYVTPVILQKAAAAWSISYKSIMIGYAAAAFAPALLIACLFSPWAPWDAKGTPADEAQDERGASQRRNQHMQEGTKNTATPAFALSRGKNETAGKRSRFSPLFSLFLSAKSDRQNGERDMPDAGVSALTSSPPSMKTKILDLLKMTRVRDGKVLAHGGNDDISGITPTTGDHTATALKHPSADTKDGFSGPAAVPTDTGSLAVISLSSSSPKHYSEDAEKPTPYFHPEHSLTSSLQPYNASILEEDPLVSSVCPCAETASPQSLFPHDELSVCTPQAGDCTSPLPHPPSSALTKAWGADERDGSRRGKTRIDAGREGGEEQGVAPAFSGHSESMKPKILGTETWRNKLRAASRGALSFTKDYLCSGLYFPIIPYFTITLVRAVYFNTASHDLVPHALSFLHIIVGFVCFFPPVAGFIADRYGILLCMALINACGTLVILLSLVTLLLPGMFVWLEYVISVFFMLNMSLMTNQIYFYVGAIFPQRHLGKLIGFTCTVGGLLSLLASPMFDFSVKSGTHGFMGVLTLLAVLSGVTFLLLLALHVFKKRRDRKSRSSDKANPCTAVLAL</sequence>
<dbReference type="OrthoDB" id="330047at2759"/>
<reference evidence="10 11" key="1">
    <citation type="submission" date="2017-09" db="EMBL/GenBank/DDBJ databases">
        <title>Genome sequencing of Besnoitia besnoiti strain Bb-Ger1.</title>
        <authorList>
            <person name="Schares G."/>
            <person name="Venepally P."/>
            <person name="Lorenzi H.A."/>
        </authorList>
    </citation>
    <scope>NUCLEOTIDE SEQUENCE [LARGE SCALE GENOMIC DNA]</scope>
    <source>
        <strain evidence="10 11">Bb-Ger1</strain>
    </source>
</reference>
<gene>
    <name evidence="10" type="ORF">BESB_056080</name>
</gene>
<feature type="transmembrane region" description="Helical" evidence="9">
    <location>
        <begin position="836"/>
        <end position="855"/>
    </location>
</feature>
<feature type="transmembrane region" description="Helical" evidence="9">
    <location>
        <begin position="709"/>
        <end position="731"/>
    </location>
</feature>
<feature type="transmembrane region" description="Helical" evidence="9">
    <location>
        <begin position="743"/>
        <end position="764"/>
    </location>
</feature>
<dbReference type="VEuPathDB" id="ToxoDB:BESB_056080"/>
<evidence type="ECO:0000256" key="6">
    <source>
        <dbReference type="ARBA" id="ARBA00022989"/>
    </source>
</evidence>
<comment type="similarity">
    <text evidence="2">Belongs to the SLC43A transporter (TC 2.A.1.44) family.</text>
</comment>
<dbReference type="Proteomes" id="UP000224006">
    <property type="component" value="Chromosome IV"/>
</dbReference>
<dbReference type="EMBL" id="NWUJ01000004">
    <property type="protein sequence ID" value="PFH35957.1"/>
    <property type="molecule type" value="Genomic_DNA"/>
</dbReference>
<feature type="transmembrane region" description="Helical" evidence="9">
    <location>
        <begin position="867"/>
        <end position="890"/>
    </location>
</feature>
<evidence type="ECO:0000256" key="9">
    <source>
        <dbReference type="SAM" id="Phobius"/>
    </source>
</evidence>
<feature type="transmembrane region" description="Helical" evidence="9">
    <location>
        <begin position="279"/>
        <end position="297"/>
    </location>
</feature>
<feature type="transmembrane region" description="Helical" evidence="9">
    <location>
        <begin position="771"/>
        <end position="794"/>
    </location>
</feature>
<dbReference type="SUPFAM" id="SSF103473">
    <property type="entry name" value="MFS general substrate transporter"/>
    <property type="match status" value="2"/>
</dbReference>
<dbReference type="AlphaFoldDB" id="A0A2A9MK28"/>
<name>A0A2A9MK28_BESBE</name>
<dbReference type="InterPro" id="IPR052599">
    <property type="entry name" value="SLC43A_AATransporter"/>
</dbReference>
<keyword evidence="6 9" id="KW-1133">Transmembrane helix</keyword>
<feature type="compositionally biased region" description="Basic and acidic residues" evidence="8">
    <location>
        <begin position="644"/>
        <end position="665"/>
    </location>
</feature>
<evidence type="ECO:0000256" key="3">
    <source>
        <dbReference type="ARBA" id="ARBA00022448"/>
    </source>
</evidence>
<keyword evidence="3" id="KW-0813">Transport</keyword>
<dbReference type="PANTHER" id="PTHR20772">
    <property type="entry name" value="PROTEIN FMP42"/>
    <property type="match status" value="1"/>
</dbReference>
<evidence type="ECO:0000313" key="10">
    <source>
        <dbReference type="EMBL" id="PFH35957.1"/>
    </source>
</evidence>
<feature type="transmembrane region" description="Helical" evidence="9">
    <location>
        <begin position="370"/>
        <end position="388"/>
    </location>
</feature>
<proteinExistence type="inferred from homology"/>
<keyword evidence="5" id="KW-0029">Amino-acid transport</keyword>
<dbReference type="GeneID" id="40310537"/>
<comment type="subcellular location">
    <subcellularLocation>
        <location evidence="1">Membrane</location>
        <topology evidence="1">Multi-pass membrane protein</topology>
    </subcellularLocation>
</comment>
<evidence type="ECO:0000256" key="1">
    <source>
        <dbReference type="ARBA" id="ARBA00004141"/>
    </source>
</evidence>
<dbReference type="KEGG" id="bbes:BESB_056080"/>
<dbReference type="Gene3D" id="1.20.1250.20">
    <property type="entry name" value="MFS general substrate transporter like domains"/>
    <property type="match status" value="2"/>
</dbReference>
<keyword evidence="7 9" id="KW-0472">Membrane</keyword>
<evidence type="ECO:0000256" key="4">
    <source>
        <dbReference type="ARBA" id="ARBA00022692"/>
    </source>
</evidence>
<dbReference type="RefSeq" id="XP_029219966.1">
    <property type="nucleotide sequence ID" value="XM_029364043.1"/>
</dbReference>
<evidence type="ECO:0000256" key="7">
    <source>
        <dbReference type="ARBA" id="ARBA00023136"/>
    </source>
</evidence>
<feature type="region of interest" description="Disordered" evidence="8">
    <location>
        <begin position="1"/>
        <end position="56"/>
    </location>
</feature>
<feature type="transmembrane region" description="Helical" evidence="9">
    <location>
        <begin position="800"/>
        <end position="824"/>
    </location>
</feature>
<feature type="region of interest" description="Disordered" evidence="8">
    <location>
        <begin position="460"/>
        <end position="479"/>
    </location>
</feature>
<dbReference type="PANTHER" id="PTHR20772:SF2">
    <property type="entry name" value="PROTEIN FMP42"/>
    <property type="match status" value="1"/>
</dbReference>
<feature type="region of interest" description="Disordered" evidence="8">
    <location>
        <begin position="631"/>
        <end position="680"/>
    </location>
</feature>
<evidence type="ECO:0000256" key="8">
    <source>
        <dbReference type="SAM" id="MobiDB-lite"/>
    </source>
</evidence>
<dbReference type="GO" id="GO:0016020">
    <property type="term" value="C:membrane"/>
    <property type="evidence" value="ECO:0007669"/>
    <property type="project" value="UniProtKB-SubCell"/>
</dbReference>
<keyword evidence="4 9" id="KW-0812">Transmembrane</keyword>
<protein>
    <submittedName>
        <fullName evidence="10">Uncharacterized protein</fullName>
    </submittedName>
</protein>
<evidence type="ECO:0000256" key="2">
    <source>
        <dbReference type="ARBA" id="ARBA00006595"/>
    </source>
</evidence>
<evidence type="ECO:0000256" key="5">
    <source>
        <dbReference type="ARBA" id="ARBA00022970"/>
    </source>
</evidence>
<feature type="transmembrane region" description="Helical" evidence="9">
    <location>
        <begin position="186"/>
        <end position="206"/>
    </location>
</feature>
<keyword evidence="11" id="KW-1185">Reference proteome</keyword>